<evidence type="ECO:0000313" key="10">
    <source>
        <dbReference type="Proteomes" id="UP000650524"/>
    </source>
</evidence>
<dbReference type="GO" id="GO:0005737">
    <property type="term" value="C:cytoplasm"/>
    <property type="evidence" value="ECO:0007669"/>
    <property type="project" value="TreeGrafter"/>
</dbReference>
<evidence type="ECO:0000256" key="6">
    <source>
        <dbReference type="ARBA" id="ARBA00023015"/>
    </source>
</evidence>
<dbReference type="PANTHER" id="PTHR10625">
    <property type="entry name" value="HISTONE DEACETYLASE HDAC1-RELATED"/>
    <property type="match status" value="1"/>
</dbReference>
<dbReference type="SUPFAM" id="SSF52768">
    <property type="entry name" value="Arginase/deacetylase"/>
    <property type="match status" value="1"/>
</dbReference>
<evidence type="ECO:0000256" key="2">
    <source>
        <dbReference type="ARBA" id="ARBA00012111"/>
    </source>
</evidence>
<protein>
    <recommendedName>
        <fullName evidence="2">histone deacetylase</fullName>
        <ecNumber evidence="2">3.5.1.98</ecNumber>
    </recommendedName>
</protein>
<dbReference type="EC" id="3.5.1.98" evidence="2"/>
<feature type="domain" description="Histone deacetylase" evidence="8">
    <location>
        <begin position="21"/>
        <end position="308"/>
    </location>
</feature>
<dbReference type="InterPro" id="IPR037138">
    <property type="entry name" value="His_deacetylse_dom_sf"/>
</dbReference>
<keyword evidence="5" id="KW-0156">Chromatin regulator</keyword>
<organism evidence="9 10">
    <name type="scientific">Candidatus Desulfacyla euxinica</name>
    <dbReference type="NCBI Taxonomy" id="2841693"/>
    <lineage>
        <taxon>Bacteria</taxon>
        <taxon>Deltaproteobacteria</taxon>
        <taxon>Candidatus Desulfacyla</taxon>
    </lineage>
</organism>
<dbReference type="PANTHER" id="PTHR10625:SF5">
    <property type="entry name" value="HISTONE DEACETYLASE"/>
    <property type="match status" value="1"/>
</dbReference>
<dbReference type="Proteomes" id="UP000650524">
    <property type="component" value="Unassembled WGS sequence"/>
</dbReference>
<dbReference type="Pfam" id="PF00850">
    <property type="entry name" value="Hist_deacetyl"/>
    <property type="match status" value="1"/>
</dbReference>
<dbReference type="PRINTS" id="PR01270">
    <property type="entry name" value="HDASUPER"/>
</dbReference>
<dbReference type="EMBL" id="JACNJD010000151">
    <property type="protein sequence ID" value="MBC8176651.1"/>
    <property type="molecule type" value="Genomic_DNA"/>
</dbReference>
<proteinExistence type="inferred from homology"/>
<evidence type="ECO:0000259" key="8">
    <source>
        <dbReference type="Pfam" id="PF00850"/>
    </source>
</evidence>
<name>A0A8J6MYU0_9DELT</name>
<dbReference type="CDD" id="cd09992">
    <property type="entry name" value="HDAC_classII"/>
    <property type="match status" value="1"/>
</dbReference>
<dbReference type="GO" id="GO:0040029">
    <property type="term" value="P:epigenetic regulation of gene expression"/>
    <property type="evidence" value="ECO:0007669"/>
    <property type="project" value="TreeGrafter"/>
</dbReference>
<keyword evidence="4" id="KW-0378">Hydrolase</keyword>
<sequence>MLKTGIVKDSRYLNHRPGALHPESPERLEAIYSMLEGADMSGMFQDIPARRSERDELLLVHSPKYVDMIMATEGKGYSSLDPDTTASEGSCEAALLAAGGLCEAISSVVSKELNNAFALIRPPGHHAESNRAMGFCLFNNVAIGARFAQEFLGINRILVVDWDLHHGNGTQHTFEENPTALYFSTHQYPYYPGSGAFKQIGRGKGKGFTVNVPLSPGHGDAEYIGVFKRVLEPIALEFKPDLVLVSAGFDIYEDDPLGGMLVTPRGFAALTRSVMDIAEACCNGKVVITLEGGYNLTGLRESVKAVLGELAGLSTSDHKYTLSPAEQKRVDRAVEMVSEAHSGFWKNLNRTTKRPD</sequence>
<keyword evidence="7" id="KW-0804">Transcription</keyword>
<evidence type="ECO:0000256" key="4">
    <source>
        <dbReference type="ARBA" id="ARBA00022801"/>
    </source>
</evidence>
<keyword evidence="3" id="KW-0678">Repressor</keyword>
<dbReference type="InterPro" id="IPR023801">
    <property type="entry name" value="His_deacetylse_dom"/>
</dbReference>
<reference evidence="9 10" key="1">
    <citation type="submission" date="2020-08" db="EMBL/GenBank/DDBJ databases">
        <title>Bridging the membrane lipid divide: bacteria of the FCB group superphylum have the potential to synthesize archaeal ether lipids.</title>
        <authorList>
            <person name="Villanueva L."/>
            <person name="Von Meijenfeldt F.A.B."/>
            <person name="Westbye A.B."/>
            <person name="Yadav S."/>
            <person name="Hopmans E.C."/>
            <person name="Dutilh B.E."/>
            <person name="Sinninghe Damste J.S."/>
        </authorList>
    </citation>
    <scope>NUCLEOTIDE SEQUENCE [LARGE SCALE GENOMIC DNA]</scope>
    <source>
        <strain evidence="9">NIOZ-UU27</strain>
    </source>
</reference>
<evidence type="ECO:0000256" key="5">
    <source>
        <dbReference type="ARBA" id="ARBA00022853"/>
    </source>
</evidence>
<comment type="caution">
    <text evidence="9">The sequence shown here is derived from an EMBL/GenBank/DDBJ whole genome shotgun (WGS) entry which is preliminary data.</text>
</comment>
<accession>A0A8J6MYU0</accession>
<dbReference type="Gene3D" id="3.40.800.20">
    <property type="entry name" value="Histone deacetylase domain"/>
    <property type="match status" value="1"/>
</dbReference>
<comment type="similarity">
    <text evidence="1">Belongs to the histone deacetylase family. HD type 2 subfamily.</text>
</comment>
<gene>
    <name evidence="9" type="ORF">H8E19_04530</name>
</gene>
<evidence type="ECO:0000256" key="1">
    <source>
        <dbReference type="ARBA" id="ARBA00007738"/>
    </source>
</evidence>
<keyword evidence="6" id="KW-0805">Transcription regulation</keyword>
<dbReference type="InterPro" id="IPR023696">
    <property type="entry name" value="Ureohydrolase_dom_sf"/>
</dbReference>
<dbReference type="GO" id="GO:0141221">
    <property type="term" value="F:histone deacetylase activity, hydrolytic mechanism"/>
    <property type="evidence" value="ECO:0007669"/>
    <property type="project" value="UniProtKB-EC"/>
</dbReference>
<evidence type="ECO:0000313" key="9">
    <source>
        <dbReference type="EMBL" id="MBC8176651.1"/>
    </source>
</evidence>
<dbReference type="InterPro" id="IPR000286">
    <property type="entry name" value="HDACs"/>
</dbReference>
<evidence type="ECO:0000256" key="3">
    <source>
        <dbReference type="ARBA" id="ARBA00022491"/>
    </source>
</evidence>
<evidence type="ECO:0000256" key="7">
    <source>
        <dbReference type="ARBA" id="ARBA00023163"/>
    </source>
</evidence>
<dbReference type="AlphaFoldDB" id="A0A8J6MYU0"/>